<dbReference type="FunFam" id="3.30.70.330:FF:000436">
    <property type="entry name" value="50S ribosomal protein L23"/>
    <property type="match status" value="1"/>
</dbReference>
<comment type="subcellular location">
    <subcellularLocation>
        <location evidence="19">Golgi apparatus membrane</location>
        <topology evidence="19">Lipid-anchor</topology>
    </subcellularLocation>
    <subcellularLocation>
        <location evidence="1">Membrane</location>
        <topology evidence="1">Multi-pass membrane protein</topology>
    </subcellularLocation>
</comment>
<keyword evidence="6" id="KW-0488">Methylation</keyword>
<evidence type="ECO:0000256" key="7">
    <source>
        <dbReference type="ARBA" id="ARBA00022692"/>
    </source>
</evidence>
<evidence type="ECO:0000256" key="20">
    <source>
        <dbReference type="ARBA" id="ARBA00053550"/>
    </source>
</evidence>
<keyword evidence="16" id="KW-0687">Ribonucleoprotein</keyword>
<dbReference type="FunFam" id="3.40.50.300:FF:002888">
    <property type="entry name" value="ras-related protein RABH1e isoform X2"/>
    <property type="match status" value="1"/>
</dbReference>
<keyword evidence="8" id="KW-0547">Nucleotide-binding</keyword>
<accession>A0A6N2M0M6</accession>
<evidence type="ECO:0000256" key="1">
    <source>
        <dbReference type="ARBA" id="ARBA00004141"/>
    </source>
</evidence>
<dbReference type="InterPro" id="IPR027417">
    <property type="entry name" value="P-loop_NTPase"/>
</dbReference>
<feature type="transmembrane region" description="Helical" evidence="22">
    <location>
        <begin position="80"/>
        <end position="97"/>
    </location>
</feature>
<dbReference type="Gene3D" id="3.30.70.330">
    <property type="match status" value="1"/>
</dbReference>
<keyword evidence="14" id="KW-0342">GTP-binding</keyword>
<dbReference type="SMART" id="SM00173">
    <property type="entry name" value="RAS"/>
    <property type="match status" value="1"/>
</dbReference>
<dbReference type="GO" id="GO:0005840">
    <property type="term" value="C:ribosome"/>
    <property type="evidence" value="ECO:0007669"/>
    <property type="project" value="UniProtKB-KW"/>
</dbReference>
<keyword evidence="5" id="KW-0813">Transport</keyword>
<dbReference type="EMBL" id="CAADRP010001641">
    <property type="protein sequence ID" value="VFU46162.1"/>
    <property type="molecule type" value="Genomic_DNA"/>
</dbReference>
<dbReference type="Gene3D" id="3.40.50.300">
    <property type="entry name" value="P-loop containing nucleotide triphosphate hydrolases"/>
    <property type="match status" value="1"/>
</dbReference>
<keyword evidence="17" id="KW-0449">Lipoprotein</keyword>
<dbReference type="InterPro" id="IPR005225">
    <property type="entry name" value="Small_GTP-bd"/>
</dbReference>
<feature type="region of interest" description="Disordered" evidence="21">
    <location>
        <begin position="701"/>
        <end position="725"/>
    </location>
</feature>
<dbReference type="CDD" id="cd01861">
    <property type="entry name" value="Rab6"/>
    <property type="match status" value="1"/>
</dbReference>
<evidence type="ECO:0000256" key="17">
    <source>
        <dbReference type="ARBA" id="ARBA00023288"/>
    </source>
</evidence>
<evidence type="ECO:0000256" key="11">
    <source>
        <dbReference type="ARBA" id="ARBA00022980"/>
    </source>
</evidence>
<feature type="transmembrane region" description="Helical" evidence="22">
    <location>
        <begin position="247"/>
        <end position="268"/>
    </location>
</feature>
<dbReference type="GO" id="GO:0015031">
    <property type="term" value="P:protein transport"/>
    <property type="evidence" value="ECO:0007669"/>
    <property type="project" value="UniProtKB-KW"/>
</dbReference>
<dbReference type="PROSITE" id="PS51420">
    <property type="entry name" value="RHO"/>
    <property type="match status" value="1"/>
</dbReference>
<evidence type="ECO:0000256" key="5">
    <source>
        <dbReference type="ARBA" id="ARBA00022448"/>
    </source>
</evidence>
<feature type="transmembrane region" description="Helical" evidence="22">
    <location>
        <begin position="275"/>
        <end position="291"/>
    </location>
</feature>
<dbReference type="Pfam" id="PF04142">
    <property type="entry name" value="Nuc_sug_transp"/>
    <property type="match status" value="1"/>
</dbReference>
<dbReference type="PROSITE" id="PS51421">
    <property type="entry name" value="RAS"/>
    <property type="match status" value="1"/>
</dbReference>
<comment type="similarity">
    <text evidence="2">Belongs to the small GTPase superfamily. Rab family.</text>
</comment>
<dbReference type="SUPFAM" id="SSF103481">
    <property type="entry name" value="Multidrug resistance efflux transporter EmrE"/>
    <property type="match status" value="1"/>
</dbReference>
<gene>
    <name evidence="23" type="ORF">SVIM_LOCUS292172</name>
</gene>
<dbReference type="SUPFAM" id="SSF52540">
    <property type="entry name" value="P-loop containing nucleoside triphosphate hydrolases"/>
    <property type="match status" value="1"/>
</dbReference>
<dbReference type="GO" id="GO:0000139">
    <property type="term" value="C:Golgi membrane"/>
    <property type="evidence" value="ECO:0007669"/>
    <property type="project" value="UniProtKB-SubCell"/>
</dbReference>
<comment type="similarity">
    <text evidence="4">Belongs to the universal ribosomal protein uL23 family.</text>
</comment>
<evidence type="ECO:0000256" key="15">
    <source>
        <dbReference type="ARBA" id="ARBA00023136"/>
    </source>
</evidence>
<reference evidence="23" key="1">
    <citation type="submission" date="2019-03" db="EMBL/GenBank/DDBJ databases">
        <authorList>
            <person name="Mank J."/>
            <person name="Almeida P."/>
        </authorList>
    </citation>
    <scope>NUCLEOTIDE SEQUENCE</scope>
    <source>
        <strain evidence="23">78183</strain>
    </source>
</reference>
<evidence type="ECO:0000256" key="19">
    <source>
        <dbReference type="ARBA" id="ARBA00037794"/>
    </source>
</evidence>
<name>A0A6N2M0M6_SALVM</name>
<dbReference type="InterPro" id="IPR012677">
    <property type="entry name" value="Nucleotide-bd_a/b_plait_sf"/>
</dbReference>
<dbReference type="GO" id="GO:0016192">
    <property type="term" value="P:vesicle-mediated transport"/>
    <property type="evidence" value="ECO:0007669"/>
    <property type="project" value="UniProtKB-KW"/>
</dbReference>
<evidence type="ECO:0000256" key="2">
    <source>
        <dbReference type="ARBA" id="ARBA00006270"/>
    </source>
</evidence>
<dbReference type="GO" id="GO:0005525">
    <property type="term" value="F:GTP binding"/>
    <property type="evidence" value="ECO:0007669"/>
    <property type="project" value="UniProtKB-KW"/>
</dbReference>
<evidence type="ECO:0000256" key="6">
    <source>
        <dbReference type="ARBA" id="ARBA00022481"/>
    </source>
</evidence>
<evidence type="ECO:0000256" key="22">
    <source>
        <dbReference type="SAM" id="Phobius"/>
    </source>
</evidence>
<keyword evidence="15 22" id="KW-0472">Membrane</keyword>
<dbReference type="InterPro" id="IPR037185">
    <property type="entry name" value="EmrE-like"/>
</dbReference>
<dbReference type="SMART" id="SM00174">
    <property type="entry name" value="RHO"/>
    <property type="match status" value="1"/>
</dbReference>
<keyword evidence="11" id="KW-0689">Ribosomal protein</keyword>
<keyword evidence="13" id="KW-0333">Golgi apparatus</keyword>
<dbReference type="AlphaFoldDB" id="A0A6N2M0M6"/>
<dbReference type="InterPro" id="IPR007271">
    <property type="entry name" value="Nuc_sug_transpt"/>
</dbReference>
<evidence type="ECO:0000256" key="14">
    <source>
        <dbReference type="ARBA" id="ARBA00023134"/>
    </source>
</evidence>
<evidence type="ECO:0000256" key="21">
    <source>
        <dbReference type="SAM" id="MobiDB-lite"/>
    </source>
</evidence>
<evidence type="ECO:0000256" key="4">
    <source>
        <dbReference type="ARBA" id="ARBA00006700"/>
    </source>
</evidence>
<dbReference type="GO" id="GO:0003735">
    <property type="term" value="F:structural constituent of ribosome"/>
    <property type="evidence" value="ECO:0007669"/>
    <property type="project" value="InterPro"/>
</dbReference>
<keyword evidence="9" id="KW-0931">ER-Golgi transport</keyword>
<feature type="transmembrane region" description="Helical" evidence="22">
    <location>
        <begin position="49"/>
        <end position="68"/>
    </location>
</feature>
<dbReference type="PROSITE" id="PS51419">
    <property type="entry name" value="RAB"/>
    <property type="match status" value="1"/>
</dbReference>
<evidence type="ECO:0000256" key="18">
    <source>
        <dbReference type="ARBA" id="ARBA00023289"/>
    </source>
</evidence>
<dbReference type="GO" id="GO:1990904">
    <property type="term" value="C:ribonucleoprotein complex"/>
    <property type="evidence" value="ECO:0007669"/>
    <property type="project" value="UniProtKB-KW"/>
</dbReference>
<dbReference type="GO" id="GO:0003924">
    <property type="term" value="F:GTPase activity"/>
    <property type="evidence" value="ECO:0007669"/>
    <property type="project" value="InterPro"/>
</dbReference>
<dbReference type="InterPro" id="IPR013025">
    <property type="entry name" value="Ribosomal_uL23-like"/>
</dbReference>
<dbReference type="InterPro" id="IPR001806">
    <property type="entry name" value="Small_GTPase"/>
</dbReference>
<dbReference type="GO" id="GO:0006412">
    <property type="term" value="P:translation"/>
    <property type="evidence" value="ECO:0007669"/>
    <property type="project" value="InterPro"/>
</dbReference>
<dbReference type="GO" id="GO:0003729">
    <property type="term" value="F:mRNA binding"/>
    <property type="evidence" value="ECO:0007669"/>
    <property type="project" value="UniProtKB-ARBA"/>
</dbReference>
<feature type="transmembrane region" description="Helical" evidence="22">
    <location>
        <begin position="208"/>
        <end position="227"/>
    </location>
</feature>
<dbReference type="NCBIfam" id="TIGR00231">
    <property type="entry name" value="small_GTP"/>
    <property type="match status" value="1"/>
</dbReference>
<feature type="transmembrane region" description="Helical" evidence="22">
    <location>
        <begin position="174"/>
        <end position="196"/>
    </location>
</feature>
<dbReference type="PANTHER" id="PTHR47977">
    <property type="entry name" value="RAS-RELATED PROTEIN RAB"/>
    <property type="match status" value="1"/>
</dbReference>
<evidence type="ECO:0000256" key="13">
    <source>
        <dbReference type="ARBA" id="ARBA00023034"/>
    </source>
</evidence>
<proteinExistence type="inferred from homology"/>
<evidence type="ECO:0000256" key="16">
    <source>
        <dbReference type="ARBA" id="ARBA00023274"/>
    </source>
</evidence>
<evidence type="ECO:0000313" key="23">
    <source>
        <dbReference type="EMBL" id="VFU46162.1"/>
    </source>
</evidence>
<keyword evidence="12 22" id="KW-1133">Transmembrane helix</keyword>
<dbReference type="SMART" id="SM00176">
    <property type="entry name" value="RAN"/>
    <property type="match status" value="1"/>
</dbReference>
<comment type="similarity">
    <text evidence="3">Belongs to the nucleotide-sugar transporter family. CMP-Sialate:CMP antiporter (TC 2.A.7.12) subfamily.</text>
</comment>
<evidence type="ECO:0000256" key="8">
    <source>
        <dbReference type="ARBA" id="ARBA00022741"/>
    </source>
</evidence>
<sequence length="725" mass="79912">MATTKRKGGASGSERTNPRVWLYSILLTLQYGAQPLISKRFTRREVIVTTSVLTCEVAKVACAVILMARDGSLKKVFSQWTLVGSLTASGLPAAIYALQNSLLQISYKNLDSLTFSMLNQTKVFFTALFTYIILRQKQSIQQIGALFLLITAAVLLSIGEGSSKGSSSSDPEQILFYGIIPVLVASVLSGLASALCQWASQVKKHSSYLMTVEMSVVGSLCLLASTTKSPDGEAIRQYGYFYGWTPLTMIPVLANALGGILVGLVTSYAGGVRKGFVIVSALLVTALLQFLFEGKAPSMYCLVALPLVMSSISIYQKYPYQMAGRLGRRVINFANLPIKLLMPTTYSNITEIALKTIPSASKIEIKRVLESLYGFDVEKVRTLNMEGKKKKRGGFLIAKPDYKKAYVTLKNPLSISPHFFPIRVIEEEREKMSKKAPESSFVEDKKNHWLHEKKKESGVGGGRGGRGGGGRGGRGRGDVAAEKAKFPWSSMRISTANSRRTKEKKRREMATVSPLAKYKLVFLGDQSVGKTSIITRFMYDKFDTTYQATIGIDFLSKTMYLEDRTIRLQLWDTAGQERFRSLIPSYIRDSSVAVIVYDVSNRQSFLNTSKWIEEVRTERGGDVIVVLVGNKTDLVDKRQVSIEEGDGKAREFGVMFIETSAKAGFNIKPLFRKIAAALPGMETLSSTKQEDMVDVNLKPTVNSSQAEQQGGGCAYSFDLDRGSNK</sequence>
<dbReference type="SUPFAM" id="SSF54189">
    <property type="entry name" value="Ribosomal proteins S24e, L23 and L15e"/>
    <property type="match status" value="1"/>
</dbReference>
<dbReference type="Pfam" id="PF00276">
    <property type="entry name" value="Ribosomal_L23"/>
    <property type="match status" value="1"/>
</dbReference>
<protein>
    <submittedName>
        <fullName evidence="23">Uncharacterized protein</fullName>
    </submittedName>
</protein>
<dbReference type="PRINTS" id="PR00449">
    <property type="entry name" value="RASTRNSFRMNG"/>
</dbReference>
<evidence type="ECO:0000256" key="12">
    <source>
        <dbReference type="ARBA" id="ARBA00022989"/>
    </source>
</evidence>
<dbReference type="GO" id="GO:0015165">
    <property type="term" value="F:pyrimidine nucleotide-sugar transmembrane transporter activity"/>
    <property type="evidence" value="ECO:0007669"/>
    <property type="project" value="InterPro"/>
</dbReference>
<organism evidence="23">
    <name type="scientific">Salix viminalis</name>
    <name type="common">Common osier</name>
    <name type="synonym">Basket willow</name>
    <dbReference type="NCBI Taxonomy" id="40686"/>
    <lineage>
        <taxon>Eukaryota</taxon>
        <taxon>Viridiplantae</taxon>
        <taxon>Streptophyta</taxon>
        <taxon>Embryophyta</taxon>
        <taxon>Tracheophyta</taxon>
        <taxon>Spermatophyta</taxon>
        <taxon>Magnoliopsida</taxon>
        <taxon>eudicotyledons</taxon>
        <taxon>Gunneridae</taxon>
        <taxon>Pentapetalae</taxon>
        <taxon>rosids</taxon>
        <taxon>fabids</taxon>
        <taxon>Malpighiales</taxon>
        <taxon>Salicaceae</taxon>
        <taxon>Saliceae</taxon>
        <taxon>Salix</taxon>
    </lineage>
</organism>
<evidence type="ECO:0000256" key="10">
    <source>
        <dbReference type="ARBA" id="ARBA00022927"/>
    </source>
</evidence>
<dbReference type="Pfam" id="PF00071">
    <property type="entry name" value="Ras"/>
    <property type="match status" value="1"/>
</dbReference>
<evidence type="ECO:0000256" key="9">
    <source>
        <dbReference type="ARBA" id="ARBA00022892"/>
    </source>
</evidence>
<dbReference type="InterPro" id="IPR050227">
    <property type="entry name" value="Rab"/>
</dbReference>
<comment type="function">
    <text evidence="20">Protein transport. Regulator of membrane traffic from the Golgi apparatus towards the endoplasmic reticulum (ER).</text>
</comment>
<feature type="transmembrane region" description="Helical" evidence="22">
    <location>
        <begin position="117"/>
        <end position="134"/>
    </location>
</feature>
<keyword evidence="18" id="KW-0636">Prenylation</keyword>
<keyword evidence="7 22" id="KW-0812">Transmembrane</keyword>
<evidence type="ECO:0000256" key="3">
    <source>
        <dbReference type="ARBA" id="ARBA00006447"/>
    </source>
</evidence>
<dbReference type="SMART" id="SM00175">
    <property type="entry name" value="RAB"/>
    <property type="match status" value="1"/>
</dbReference>
<keyword evidence="10" id="KW-0653">Protein transport</keyword>
<feature type="transmembrane region" description="Helical" evidence="22">
    <location>
        <begin position="20"/>
        <end position="37"/>
    </location>
</feature>
<feature type="transmembrane region" description="Helical" evidence="22">
    <location>
        <begin position="143"/>
        <end position="162"/>
    </location>
</feature>
<feature type="compositionally biased region" description="Gly residues" evidence="21">
    <location>
        <begin position="458"/>
        <end position="472"/>
    </location>
</feature>
<feature type="region of interest" description="Disordered" evidence="21">
    <location>
        <begin position="452"/>
        <end position="479"/>
    </location>
</feature>
<dbReference type="InterPro" id="IPR012678">
    <property type="entry name" value="Ribosomal_uL23/eL15/eS24_sf"/>
</dbReference>